<reference evidence="1 2" key="1">
    <citation type="submission" date="2020-11" db="EMBL/GenBank/DDBJ databases">
        <title>genome sequence of strain KACC 18849.</title>
        <authorList>
            <person name="Gao J."/>
            <person name="Zhang X."/>
        </authorList>
    </citation>
    <scope>NUCLEOTIDE SEQUENCE [LARGE SCALE GENOMIC DNA]</scope>
    <source>
        <strain evidence="1 2">KACC 18849</strain>
    </source>
</reference>
<proteinExistence type="predicted"/>
<accession>A0ABS0SXW5</accession>
<organism evidence="1 2">
    <name type="scientific">Caulobacter hibisci</name>
    <dbReference type="NCBI Taxonomy" id="2035993"/>
    <lineage>
        <taxon>Bacteria</taxon>
        <taxon>Pseudomonadati</taxon>
        <taxon>Pseudomonadota</taxon>
        <taxon>Alphaproteobacteria</taxon>
        <taxon>Caulobacterales</taxon>
        <taxon>Caulobacteraceae</taxon>
        <taxon>Caulobacter</taxon>
    </lineage>
</organism>
<keyword evidence="2" id="KW-1185">Reference proteome</keyword>
<protein>
    <recommendedName>
        <fullName evidence="3">DUF3618 domain-containing protein</fullName>
    </recommendedName>
</protein>
<evidence type="ECO:0008006" key="3">
    <source>
        <dbReference type="Google" id="ProtNLM"/>
    </source>
</evidence>
<name>A0ABS0SXW5_9CAUL</name>
<comment type="caution">
    <text evidence="1">The sequence shown here is derived from an EMBL/GenBank/DDBJ whole genome shotgun (WGS) entry which is preliminary data.</text>
</comment>
<dbReference type="RefSeq" id="WP_198576383.1">
    <property type="nucleotide sequence ID" value="NZ_JADWOX010000007.1"/>
</dbReference>
<evidence type="ECO:0000313" key="1">
    <source>
        <dbReference type="EMBL" id="MBI1684470.1"/>
    </source>
</evidence>
<evidence type="ECO:0000313" key="2">
    <source>
        <dbReference type="Proteomes" id="UP000639859"/>
    </source>
</evidence>
<sequence>MSDKTLGERMATVEAWVAGHEERCEERLGAIGRELRDIKTGQATMQKTAWALLLAIAAWGASQVYADLKRPDAAPATVVAVNPAPAPQPAPIAPR</sequence>
<dbReference type="Proteomes" id="UP000639859">
    <property type="component" value="Unassembled WGS sequence"/>
</dbReference>
<gene>
    <name evidence="1" type="ORF">I4Q42_12400</name>
</gene>
<dbReference type="EMBL" id="JADWOX010000007">
    <property type="protein sequence ID" value="MBI1684470.1"/>
    <property type="molecule type" value="Genomic_DNA"/>
</dbReference>